<accession>A0A1J5QWC4</accession>
<dbReference type="AlphaFoldDB" id="A0A1J5QWC4"/>
<name>A0A1J5QWC4_9ZZZZ</name>
<feature type="compositionally biased region" description="Basic and acidic residues" evidence="1">
    <location>
        <begin position="12"/>
        <end position="34"/>
    </location>
</feature>
<feature type="compositionally biased region" description="Polar residues" evidence="1">
    <location>
        <begin position="37"/>
        <end position="47"/>
    </location>
</feature>
<comment type="caution">
    <text evidence="2">The sequence shown here is derived from an EMBL/GenBank/DDBJ whole genome shotgun (WGS) entry which is preliminary data.</text>
</comment>
<proteinExistence type="predicted"/>
<dbReference type="EMBL" id="MLJW01000394">
    <property type="protein sequence ID" value="OIQ87982.1"/>
    <property type="molecule type" value="Genomic_DNA"/>
</dbReference>
<gene>
    <name evidence="2" type="ORF">GALL_301650</name>
</gene>
<protein>
    <submittedName>
        <fullName evidence="2">Uncharacterized protein</fullName>
    </submittedName>
</protein>
<sequence>MRGIGHQHLHGRRADADAQRGRQERQRVAGEARRQQGRSGDAQQHQDQPPVLHQIAQRYDEQQAQAIAELGQGDDQAS</sequence>
<feature type="compositionally biased region" description="Basic residues" evidence="1">
    <location>
        <begin position="1"/>
        <end position="11"/>
    </location>
</feature>
<reference evidence="2" key="1">
    <citation type="submission" date="2016-10" db="EMBL/GenBank/DDBJ databases">
        <title>Sequence of Gallionella enrichment culture.</title>
        <authorList>
            <person name="Poehlein A."/>
            <person name="Muehling M."/>
            <person name="Daniel R."/>
        </authorList>
    </citation>
    <scope>NUCLEOTIDE SEQUENCE</scope>
</reference>
<feature type="region of interest" description="Disordered" evidence="1">
    <location>
        <begin position="1"/>
        <end position="53"/>
    </location>
</feature>
<evidence type="ECO:0000256" key="1">
    <source>
        <dbReference type="SAM" id="MobiDB-lite"/>
    </source>
</evidence>
<evidence type="ECO:0000313" key="2">
    <source>
        <dbReference type="EMBL" id="OIQ87982.1"/>
    </source>
</evidence>
<organism evidence="2">
    <name type="scientific">mine drainage metagenome</name>
    <dbReference type="NCBI Taxonomy" id="410659"/>
    <lineage>
        <taxon>unclassified sequences</taxon>
        <taxon>metagenomes</taxon>
        <taxon>ecological metagenomes</taxon>
    </lineage>
</organism>